<dbReference type="PROSITE" id="PS50076">
    <property type="entry name" value="DNAJ_2"/>
    <property type="match status" value="1"/>
</dbReference>
<proteinExistence type="predicted"/>
<dbReference type="CDD" id="cd06257">
    <property type="entry name" value="DnaJ"/>
    <property type="match status" value="1"/>
</dbReference>
<reference evidence="3 4" key="1">
    <citation type="journal article" date="2023" name="Commun. Biol.">
        <title>Reorganization of the ancestral sex-determining regions during the evolution of trioecy in Pleodorina starrii.</title>
        <authorList>
            <person name="Takahashi K."/>
            <person name="Suzuki S."/>
            <person name="Kawai-Toyooka H."/>
            <person name="Yamamoto K."/>
            <person name="Hamaji T."/>
            <person name="Ootsuki R."/>
            <person name="Yamaguchi H."/>
            <person name="Kawachi M."/>
            <person name="Higashiyama T."/>
            <person name="Nozaki H."/>
        </authorList>
    </citation>
    <scope>NUCLEOTIDE SEQUENCE [LARGE SCALE GENOMIC DNA]</scope>
    <source>
        <strain evidence="3 4">NIES-4479</strain>
    </source>
</reference>
<dbReference type="InterPro" id="IPR036869">
    <property type="entry name" value="J_dom_sf"/>
</dbReference>
<dbReference type="Pfam" id="PF00226">
    <property type="entry name" value="DnaJ"/>
    <property type="match status" value="1"/>
</dbReference>
<dbReference type="InterPro" id="IPR001623">
    <property type="entry name" value="DnaJ_domain"/>
</dbReference>
<protein>
    <recommendedName>
        <fullName evidence="2">J domain-containing protein</fullName>
    </recommendedName>
</protein>
<dbReference type="InterPro" id="IPR018247">
    <property type="entry name" value="EF_Hand_1_Ca_BS"/>
</dbReference>
<comment type="caution">
    <text evidence="3">The sequence shown here is derived from an EMBL/GenBank/DDBJ whole genome shotgun (WGS) entry which is preliminary data.</text>
</comment>
<dbReference type="PANTHER" id="PTHR43096:SF58">
    <property type="entry name" value="CHAPERONE DNAJ-DOMAIN SUPERFAMILY PROTEIN"/>
    <property type="match status" value="1"/>
</dbReference>
<dbReference type="AlphaFoldDB" id="A0A9W6BGE6"/>
<dbReference type="Proteomes" id="UP001165080">
    <property type="component" value="Unassembled WGS sequence"/>
</dbReference>
<feature type="compositionally biased region" description="Gly residues" evidence="1">
    <location>
        <begin position="289"/>
        <end position="309"/>
    </location>
</feature>
<dbReference type="GO" id="GO:0042026">
    <property type="term" value="P:protein refolding"/>
    <property type="evidence" value="ECO:0007669"/>
    <property type="project" value="TreeGrafter"/>
</dbReference>
<name>A0A9W6BGE6_9CHLO</name>
<sequence>MWTHLKPPCWRRCGAVGRTSQCGVARERFVRAPATVRSSSTSPKTYYDILGIEATASADDIKSAFRKQAKLVHPDVSKSTDSEEEFKQLKEAYDVLSDAEQRAEYDGALRRAARRRSSGGASASGGRRVVIVEDDPWGFGATRVEVVMEGFEDDSDDDDDDGDGFLDELEFMAWAAMPGNMRSSYQSSWQANSRKARRGQKQAAAAAMQEKLSQDDKVVLLTEMPPQVRAAAQQVFGARLQSLNNLEELAELVEAVMEMDEMGIQFEFINDEGTGGRGSTTRGSRRQGRGGGGGAGGGAKARRPGGGSNGRRRRT</sequence>
<dbReference type="Gene3D" id="1.10.287.110">
    <property type="entry name" value="DnaJ domain"/>
    <property type="match status" value="1"/>
</dbReference>
<dbReference type="PRINTS" id="PR00625">
    <property type="entry name" value="JDOMAIN"/>
</dbReference>
<dbReference type="EMBL" id="BRXU01000004">
    <property type="protein sequence ID" value="GLC51558.1"/>
    <property type="molecule type" value="Genomic_DNA"/>
</dbReference>
<evidence type="ECO:0000259" key="2">
    <source>
        <dbReference type="PROSITE" id="PS50076"/>
    </source>
</evidence>
<organism evidence="3 4">
    <name type="scientific">Pleodorina starrii</name>
    <dbReference type="NCBI Taxonomy" id="330485"/>
    <lineage>
        <taxon>Eukaryota</taxon>
        <taxon>Viridiplantae</taxon>
        <taxon>Chlorophyta</taxon>
        <taxon>core chlorophytes</taxon>
        <taxon>Chlorophyceae</taxon>
        <taxon>CS clade</taxon>
        <taxon>Chlamydomonadales</taxon>
        <taxon>Volvocaceae</taxon>
        <taxon>Pleodorina</taxon>
    </lineage>
</organism>
<dbReference type="PROSITE" id="PS00018">
    <property type="entry name" value="EF_HAND_1"/>
    <property type="match status" value="1"/>
</dbReference>
<gene>
    <name evidence="3" type="primary">PLEST004865</name>
    <name evidence="3" type="ORF">PLESTB_000515400</name>
</gene>
<dbReference type="SMART" id="SM00271">
    <property type="entry name" value="DnaJ"/>
    <property type="match status" value="1"/>
</dbReference>
<evidence type="ECO:0000313" key="4">
    <source>
        <dbReference type="Proteomes" id="UP001165080"/>
    </source>
</evidence>
<evidence type="ECO:0000256" key="1">
    <source>
        <dbReference type="SAM" id="MobiDB-lite"/>
    </source>
</evidence>
<accession>A0A9W6BGE6</accession>
<dbReference type="InterPro" id="IPR018253">
    <property type="entry name" value="DnaJ_domain_CS"/>
</dbReference>
<dbReference type="PANTHER" id="PTHR43096">
    <property type="entry name" value="DNAJ HOMOLOG 1, MITOCHONDRIAL-RELATED"/>
    <property type="match status" value="1"/>
</dbReference>
<dbReference type="GO" id="GO:0005737">
    <property type="term" value="C:cytoplasm"/>
    <property type="evidence" value="ECO:0007669"/>
    <property type="project" value="TreeGrafter"/>
</dbReference>
<evidence type="ECO:0000313" key="3">
    <source>
        <dbReference type="EMBL" id="GLC51558.1"/>
    </source>
</evidence>
<feature type="region of interest" description="Disordered" evidence="1">
    <location>
        <begin position="268"/>
        <end position="315"/>
    </location>
</feature>
<dbReference type="SUPFAM" id="SSF46565">
    <property type="entry name" value="Chaperone J-domain"/>
    <property type="match status" value="1"/>
</dbReference>
<keyword evidence="4" id="KW-1185">Reference proteome</keyword>
<dbReference type="PROSITE" id="PS00636">
    <property type="entry name" value="DNAJ_1"/>
    <property type="match status" value="1"/>
</dbReference>
<feature type="domain" description="J" evidence="2">
    <location>
        <begin position="45"/>
        <end position="109"/>
    </location>
</feature>
<dbReference type="GO" id="GO:0051082">
    <property type="term" value="F:unfolded protein binding"/>
    <property type="evidence" value="ECO:0007669"/>
    <property type="project" value="TreeGrafter"/>
</dbReference>
<dbReference type="OrthoDB" id="543414at2759"/>